<keyword evidence="3" id="KW-1185">Reference proteome</keyword>
<dbReference type="GO" id="GO:0032259">
    <property type="term" value="P:methylation"/>
    <property type="evidence" value="ECO:0007669"/>
    <property type="project" value="UniProtKB-KW"/>
</dbReference>
<dbReference type="Proteomes" id="UP000198324">
    <property type="component" value="Unassembled WGS sequence"/>
</dbReference>
<name>A0A238Z9U9_9BACT</name>
<proteinExistence type="predicted"/>
<dbReference type="AlphaFoldDB" id="A0A238Z9U9"/>
<organism evidence="2 3">
    <name type="scientific">Humidesulfovibrio mexicanus</name>
    <dbReference type="NCBI Taxonomy" id="147047"/>
    <lineage>
        <taxon>Bacteria</taxon>
        <taxon>Pseudomonadati</taxon>
        <taxon>Thermodesulfobacteriota</taxon>
        <taxon>Desulfovibrionia</taxon>
        <taxon>Desulfovibrionales</taxon>
        <taxon>Desulfovibrionaceae</taxon>
        <taxon>Humidesulfovibrio</taxon>
    </lineage>
</organism>
<dbReference type="GO" id="GO:0010420">
    <property type="term" value="F:polyprenyldihydroxybenzoate methyltransferase activity"/>
    <property type="evidence" value="ECO:0007669"/>
    <property type="project" value="TreeGrafter"/>
</dbReference>
<dbReference type="Pfam" id="PF13649">
    <property type="entry name" value="Methyltransf_25"/>
    <property type="match status" value="1"/>
</dbReference>
<dbReference type="Gene3D" id="3.40.50.150">
    <property type="entry name" value="Vaccinia Virus protein VP39"/>
    <property type="match status" value="1"/>
</dbReference>
<evidence type="ECO:0000313" key="3">
    <source>
        <dbReference type="Proteomes" id="UP000198324"/>
    </source>
</evidence>
<dbReference type="InterPro" id="IPR029063">
    <property type="entry name" value="SAM-dependent_MTases_sf"/>
</dbReference>
<dbReference type="CDD" id="cd02440">
    <property type="entry name" value="AdoMet_MTases"/>
    <property type="match status" value="1"/>
</dbReference>
<feature type="domain" description="Methyltransferase" evidence="1">
    <location>
        <begin position="55"/>
        <end position="148"/>
    </location>
</feature>
<gene>
    <name evidence="2" type="ORF">SAMN04488503_1348</name>
</gene>
<accession>A0A238Z9U9</accession>
<dbReference type="PANTHER" id="PTHR43464:SF23">
    <property type="entry name" value="JUVENILE HORMONE ACID O-METHYLTRANSFERASE"/>
    <property type="match status" value="1"/>
</dbReference>
<evidence type="ECO:0000259" key="1">
    <source>
        <dbReference type="Pfam" id="PF13649"/>
    </source>
</evidence>
<dbReference type="EMBL" id="FZOC01000002">
    <property type="protein sequence ID" value="SNR79849.1"/>
    <property type="molecule type" value="Genomic_DNA"/>
</dbReference>
<sequence length="248" mass="27522">MMDERMGVGSAQEHYEAILDDVYPWMMGPFDVKAEEQQALFSRLGIAPGGCARALDLGCGPGYQAVALARLGFHVTGLDTSRKLLDVMARQTMDLHVRGVVGDIAHLRDLAPGPWCLAVCMGDTLTHLPSKDAVRQLLRDVKSMLEPGATVVIGWRDMSALPQGLDRFIPVKADLERVAHCFIEQESEDAYLAHDIVYTREGEAWRFAKGCYRKLRIGSDWLAAELEDCGLNIRHREVERGMTRLVAG</sequence>
<reference evidence="2 3" key="1">
    <citation type="submission" date="2017-06" db="EMBL/GenBank/DDBJ databases">
        <authorList>
            <person name="Kim H.J."/>
            <person name="Triplett B.A."/>
        </authorList>
    </citation>
    <scope>NUCLEOTIDE SEQUENCE [LARGE SCALE GENOMIC DNA]</scope>
    <source>
        <strain evidence="2 3">DSM 13116</strain>
    </source>
</reference>
<dbReference type="RefSeq" id="WP_089272999.1">
    <property type="nucleotide sequence ID" value="NZ_FZOC01000002.1"/>
</dbReference>
<dbReference type="PANTHER" id="PTHR43464">
    <property type="entry name" value="METHYLTRANSFERASE"/>
    <property type="match status" value="1"/>
</dbReference>
<keyword evidence="2" id="KW-0808">Transferase</keyword>
<protein>
    <submittedName>
        <fullName evidence="2">Methyltransferase domain-containing protein</fullName>
    </submittedName>
</protein>
<dbReference type="SUPFAM" id="SSF53335">
    <property type="entry name" value="S-adenosyl-L-methionine-dependent methyltransferases"/>
    <property type="match status" value="1"/>
</dbReference>
<dbReference type="InterPro" id="IPR041698">
    <property type="entry name" value="Methyltransf_25"/>
</dbReference>
<keyword evidence="2" id="KW-0489">Methyltransferase</keyword>
<evidence type="ECO:0000313" key="2">
    <source>
        <dbReference type="EMBL" id="SNR79849.1"/>
    </source>
</evidence>
<dbReference type="OrthoDB" id="5415907at2"/>